<dbReference type="GO" id="GO:0005829">
    <property type="term" value="C:cytosol"/>
    <property type="evidence" value="ECO:0007669"/>
    <property type="project" value="TreeGrafter"/>
</dbReference>
<dbReference type="GO" id="GO:0045004">
    <property type="term" value="P:DNA replication proofreading"/>
    <property type="evidence" value="ECO:0007669"/>
    <property type="project" value="TreeGrafter"/>
</dbReference>
<dbReference type="InterPro" id="IPR036397">
    <property type="entry name" value="RNaseH_sf"/>
</dbReference>
<dbReference type="SMART" id="SM00479">
    <property type="entry name" value="EXOIII"/>
    <property type="match status" value="1"/>
</dbReference>
<dbReference type="AlphaFoldDB" id="A0A3B1AJY2"/>
<dbReference type="PANTHER" id="PTHR30231">
    <property type="entry name" value="DNA POLYMERASE III SUBUNIT EPSILON"/>
    <property type="match status" value="1"/>
</dbReference>
<organism evidence="2">
    <name type="scientific">hydrothermal vent metagenome</name>
    <dbReference type="NCBI Taxonomy" id="652676"/>
    <lineage>
        <taxon>unclassified sequences</taxon>
        <taxon>metagenomes</taxon>
        <taxon>ecological metagenomes</taxon>
    </lineage>
</organism>
<feature type="domain" description="Exonuclease" evidence="1">
    <location>
        <begin position="38"/>
        <end position="201"/>
    </location>
</feature>
<proteinExistence type="predicted"/>
<dbReference type="InterPro" id="IPR013520">
    <property type="entry name" value="Ribonucl_H"/>
</dbReference>
<sequence>MEECIKKLEDSGDYKVIRRFTPVEQYQSDNGSEKRIGIFLDTETTGLDFEDNAIIELAMVPFEFDSEGNIYRILPEYNALQDPGMPIPKLATDITGITDEMVAGQAIDKEQVAKMLSDAVIVIAHNARFDRPFVESFMDEFKDISWACSIADINWNAEGMEGVKLEFLAYKYGFFFEGHRASIDCQAGIEILSQTLFKSGERVLKRLLESARRTDVRLWAEGAPFEKKDDLKKRGYRWSPGGGGKRKAWYRDLDEELLSEEMIYLNDHIYPRAISELPMDRFNAKQRYSHRI</sequence>
<dbReference type="NCBIfam" id="NF006615">
    <property type="entry name" value="PRK09182.1"/>
    <property type="match status" value="1"/>
</dbReference>
<dbReference type="Pfam" id="PF00929">
    <property type="entry name" value="RNase_T"/>
    <property type="match status" value="1"/>
</dbReference>
<dbReference type="GO" id="GO:0008408">
    <property type="term" value="F:3'-5' exonuclease activity"/>
    <property type="evidence" value="ECO:0007669"/>
    <property type="project" value="TreeGrafter"/>
</dbReference>
<dbReference type="EMBL" id="UOFR01000062">
    <property type="protein sequence ID" value="VAW98669.1"/>
    <property type="molecule type" value="Genomic_DNA"/>
</dbReference>
<evidence type="ECO:0000313" key="2">
    <source>
        <dbReference type="EMBL" id="VAW98669.1"/>
    </source>
</evidence>
<dbReference type="PANTHER" id="PTHR30231:SF37">
    <property type="entry name" value="EXODEOXYRIBONUCLEASE 10"/>
    <property type="match status" value="1"/>
</dbReference>
<dbReference type="Gene3D" id="3.30.420.10">
    <property type="entry name" value="Ribonuclease H-like superfamily/Ribonuclease H"/>
    <property type="match status" value="1"/>
</dbReference>
<reference evidence="2" key="1">
    <citation type="submission" date="2018-06" db="EMBL/GenBank/DDBJ databases">
        <authorList>
            <person name="Zhirakovskaya E."/>
        </authorList>
    </citation>
    <scope>NUCLEOTIDE SEQUENCE</scope>
</reference>
<dbReference type="GO" id="GO:0003676">
    <property type="term" value="F:nucleic acid binding"/>
    <property type="evidence" value="ECO:0007669"/>
    <property type="project" value="InterPro"/>
</dbReference>
<protein>
    <submittedName>
        <fullName evidence="2">DNA polymerase III subunit epsilon</fullName>
    </submittedName>
</protein>
<name>A0A3B1AJY2_9ZZZZ</name>
<dbReference type="SUPFAM" id="SSF53098">
    <property type="entry name" value="Ribonuclease H-like"/>
    <property type="match status" value="1"/>
</dbReference>
<dbReference type="FunFam" id="3.30.420.10:FF:000045">
    <property type="entry name" value="3'-5' exonuclease DinG"/>
    <property type="match status" value="1"/>
</dbReference>
<dbReference type="InterPro" id="IPR012337">
    <property type="entry name" value="RNaseH-like_sf"/>
</dbReference>
<dbReference type="CDD" id="cd06127">
    <property type="entry name" value="DEDDh"/>
    <property type="match status" value="1"/>
</dbReference>
<gene>
    <name evidence="2" type="ORF">MNBD_GAMMA21-2452</name>
</gene>
<accession>A0A3B1AJY2</accession>
<evidence type="ECO:0000259" key="1">
    <source>
        <dbReference type="SMART" id="SM00479"/>
    </source>
</evidence>